<dbReference type="Proteomes" id="UP000275579">
    <property type="component" value="Chromosome"/>
</dbReference>
<evidence type="ECO:0000313" key="2">
    <source>
        <dbReference type="Proteomes" id="UP000275579"/>
    </source>
</evidence>
<accession>A0A3Q9KEC9</accession>
<name>A0A3Q9KEC9_9ACTN</name>
<dbReference type="AlphaFoldDB" id="A0A3Q9KEC9"/>
<gene>
    <name evidence="1" type="ORF">DDE74_35045</name>
</gene>
<reference evidence="1 2" key="1">
    <citation type="submission" date="2018-04" db="EMBL/GenBank/DDBJ databases">
        <title>Complete genome sequences of Streptomyces lydicus strain WYEC and characterization of antagonistic properties of biological control agents.</title>
        <authorList>
            <person name="Mariita R.M."/>
            <person name="Sello J.K."/>
        </authorList>
    </citation>
    <scope>NUCLEOTIDE SEQUENCE [LARGE SCALE GENOMIC DNA]</scope>
    <source>
        <strain evidence="1 2">WYEC 108</strain>
    </source>
</reference>
<sequence>MAIHQAAATWGLPDFVFEPSCAVKGSGRREQGDRLLLTGARGAVLQSKRRTVTPGDADGERKWLQKNATKALKQAKGTVRQLRLCSAEMTNGRGRTLNVDGDAYEWIALVVLDHEEVPLQTHLD</sequence>
<dbReference type="EMBL" id="CP029042">
    <property type="protein sequence ID" value="AZS75435.1"/>
    <property type="molecule type" value="Genomic_DNA"/>
</dbReference>
<organism evidence="1 2">
    <name type="scientific">Streptomyces lydicus</name>
    <dbReference type="NCBI Taxonomy" id="47763"/>
    <lineage>
        <taxon>Bacteria</taxon>
        <taxon>Bacillati</taxon>
        <taxon>Actinomycetota</taxon>
        <taxon>Actinomycetes</taxon>
        <taxon>Kitasatosporales</taxon>
        <taxon>Streptomycetaceae</taxon>
        <taxon>Streptomyces</taxon>
    </lineage>
</organism>
<evidence type="ECO:0000313" key="1">
    <source>
        <dbReference type="EMBL" id="AZS75435.1"/>
    </source>
</evidence>
<protein>
    <submittedName>
        <fullName evidence="1">Uncharacterized protein</fullName>
    </submittedName>
</protein>
<proteinExistence type="predicted"/>